<dbReference type="AlphaFoldDB" id="A0A7D3XM38"/>
<dbReference type="NCBIfam" id="NF038262">
    <property type="entry name" value="SiaB_fam_kinase"/>
    <property type="match status" value="1"/>
</dbReference>
<sequence length="147" mass="16725">MTSLLERYGFGITIRKKVYSAMVESLENIYKHQDIIRDNNNFQPKFELVLNKESIGLTCSNSLKKAKIPSLKSRLEKVNELDKAGLKEFYKEVILSGNVSQKGGAGLGIINIAKVTENKLDFRFEDIDDEYAYFTISIKVSLQPKNQ</sequence>
<organism evidence="1 2">
    <name type="scientific">Tenuifilum thalassicum</name>
    <dbReference type="NCBI Taxonomy" id="2590900"/>
    <lineage>
        <taxon>Bacteria</taxon>
        <taxon>Pseudomonadati</taxon>
        <taxon>Bacteroidota</taxon>
        <taxon>Bacteroidia</taxon>
        <taxon>Bacteroidales</taxon>
        <taxon>Tenuifilaceae</taxon>
        <taxon>Tenuifilum</taxon>
    </lineage>
</organism>
<dbReference type="KEGG" id="ttz:FHG85_11545"/>
<dbReference type="Proteomes" id="UP000500961">
    <property type="component" value="Chromosome"/>
</dbReference>
<evidence type="ECO:0008006" key="3">
    <source>
        <dbReference type="Google" id="ProtNLM"/>
    </source>
</evidence>
<accession>A0A7D3XM38</accession>
<gene>
    <name evidence="1" type="ORF">FHG85_11545</name>
</gene>
<name>A0A7D3XM38_9BACT</name>
<dbReference type="EMBL" id="CP041345">
    <property type="protein sequence ID" value="QKG80870.1"/>
    <property type="molecule type" value="Genomic_DNA"/>
</dbReference>
<reference evidence="1 2" key="1">
    <citation type="submission" date="2019-07" db="EMBL/GenBank/DDBJ databases">
        <title>Thalassofilum flectens gen. nov., sp. nov., a novel moderate thermophilic anaerobe from a shallow sea hot spring in Kunashir Island (Russia), representing a new family in the order Bacteroidales, and proposal of Thalassofilacea fam. nov.</title>
        <authorList>
            <person name="Kochetkova T.V."/>
            <person name="Podosokorskaya O.A."/>
            <person name="Novikov A."/>
            <person name="Elcheninov A.G."/>
            <person name="Toshchakov S.V."/>
            <person name="Kublanov I.V."/>
        </authorList>
    </citation>
    <scope>NUCLEOTIDE SEQUENCE [LARGE SCALE GENOMIC DNA]</scope>
    <source>
        <strain evidence="1 2">38-H</strain>
    </source>
</reference>
<dbReference type="InterPro" id="IPR046239">
    <property type="entry name" value="DUF6272"/>
</dbReference>
<proteinExistence type="predicted"/>
<dbReference type="Pfam" id="PF19788">
    <property type="entry name" value="DUF6272"/>
    <property type="match status" value="1"/>
</dbReference>
<evidence type="ECO:0000313" key="1">
    <source>
        <dbReference type="EMBL" id="QKG80870.1"/>
    </source>
</evidence>
<keyword evidence="2" id="KW-1185">Reference proteome</keyword>
<evidence type="ECO:0000313" key="2">
    <source>
        <dbReference type="Proteomes" id="UP000500961"/>
    </source>
</evidence>
<protein>
    <recommendedName>
        <fullName evidence="3">ATP-binding protein</fullName>
    </recommendedName>
</protein>